<name>A0AAF0GY05_AGRTU</name>
<dbReference type="Proteomes" id="UP000305410">
    <property type="component" value="Chromosome Circular"/>
</dbReference>
<protein>
    <submittedName>
        <fullName evidence="1">Uncharacterized protein</fullName>
    </submittedName>
</protein>
<reference evidence="1" key="2">
    <citation type="submission" date="2023-04" db="EMBL/GenBank/DDBJ databases">
        <title>Complete genome sequence of Agrobacterium salinitolerans CFBP5506.</title>
        <authorList>
            <person name="Yen H.-C."/>
            <person name="Yan X.-H."/>
            <person name="Lai E.-M."/>
            <person name="Kuo C.-H."/>
        </authorList>
    </citation>
    <scope>NUCLEOTIDE SEQUENCE</scope>
    <source>
        <strain evidence="1">CFBP5506</strain>
    </source>
</reference>
<proteinExistence type="predicted"/>
<sequence>MTTLKAARLQFFFMQHEKTFLAILIIAAFPDGKPGFTFPGKVPDQKEL</sequence>
<evidence type="ECO:0000313" key="1">
    <source>
        <dbReference type="EMBL" id="WGM60335.1"/>
    </source>
</evidence>
<dbReference type="AlphaFoldDB" id="A0AAF0GY05"/>
<evidence type="ECO:0000313" key="2">
    <source>
        <dbReference type="Proteomes" id="UP000305410"/>
    </source>
</evidence>
<dbReference type="EMBL" id="CP122962">
    <property type="protein sequence ID" value="WGM60335.1"/>
    <property type="molecule type" value="Genomic_DNA"/>
</dbReference>
<reference evidence="1" key="1">
    <citation type="submission" date="2019-04" db="EMBL/GenBank/DDBJ databases">
        <authorList>
            <person name="Chiang H.-Y."/>
            <person name="Huang Y.-Y."/>
            <person name="Chou L."/>
            <person name="Lai E.-M."/>
            <person name="Kuo C.-H."/>
        </authorList>
    </citation>
    <scope>NUCLEOTIDE SEQUENCE</scope>
    <source>
        <strain evidence="1">CFBP5506</strain>
    </source>
</reference>
<accession>A0AAF0GY05</accession>
<dbReference type="RefSeq" id="WP_162927354.1">
    <property type="nucleotide sequence ID" value="NZ_CP122962.1"/>
</dbReference>
<organism evidence="1 2">
    <name type="scientific">Agrobacterium tumefaciens</name>
    <dbReference type="NCBI Taxonomy" id="358"/>
    <lineage>
        <taxon>Bacteria</taxon>
        <taxon>Pseudomonadati</taxon>
        <taxon>Pseudomonadota</taxon>
        <taxon>Alphaproteobacteria</taxon>
        <taxon>Hyphomicrobiales</taxon>
        <taxon>Rhizobiaceae</taxon>
        <taxon>Rhizobium/Agrobacterium group</taxon>
        <taxon>Agrobacterium</taxon>
        <taxon>Agrobacterium tumefaciens complex</taxon>
    </lineage>
</organism>
<gene>
    <name evidence="1" type="ORF">CFBP5506_05725</name>
</gene>